<accession>A0A318TEG9</accession>
<evidence type="ECO:0000256" key="4">
    <source>
        <dbReference type="ARBA" id="ARBA00022692"/>
    </source>
</evidence>
<evidence type="ECO:0000256" key="11">
    <source>
        <dbReference type="SAM" id="Phobius"/>
    </source>
</evidence>
<dbReference type="InterPro" id="IPR011527">
    <property type="entry name" value="ABC1_TM_dom"/>
</dbReference>
<evidence type="ECO:0000256" key="8">
    <source>
        <dbReference type="ARBA" id="ARBA00023136"/>
    </source>
</evidence>
<evidence type="ECO:0000259" key="12">
    <source>
        <dbReference type="PROSITE" id="PS50893"/>
    </source>
</evidence>
<comment type="caution">
    <text evidence="14">The sequence shown here is derived from an EMBL/GenBank/DDBJ whole genome shotgun (WGS) entry which is preliminary data.</text>
</comment>
<comment type="function">
    <text evidence="9">Involved in beta-(1--&gt;2)glucan export. Transmembrane domains (TMD) form a pore in the inner membrane and the ATP-binding domain (NBD) is responsible for energy generation.</text>
</comment>
<dbReference type="SMART" id="SM00382">
    <property type="entry name" value="AAA"/>
    <property type="match status" value="1"/>
</dbReference>
<evidence type="ECO:0000313" key="14">
    <source>
        <dbReference type="EMBL" id="PYF01568.1"/>
    </source>
</evidence>
<dbReference type="SUPFAM" id="SSF52540">
    <property type="entry name" value="P-loop containing nucleoside triphosphate hydrolases"/>
    <property type="match status" value="1"/>
</dbReference>
<evidence type="ECO:0000256" key="7">
    <source>
        <dbReference type="ARBA" id="ARBA00022989"/>
    </source>
</evidence>
<keyword evidence="3" id="KW-0762">Sugar transport</keyword>
<dbReference type="GO" id="GO:0016887">
    <property type="term" value="F:ATP hydrolysis activity"/>
    <property type="evidence" value="ECO:0007669"/>
    <property type="project" value="InterPro"/>
</dbReference>
<dbReference type="PANTHER" id="PTHR43394">
    <property type="entry name" value="ATP-DEPENDENT PERMEASE MDL1, MITOCHONDRIAL"/>
    <property type="match status" value="1"/>
</dbReference>
<dbReference type="Gene3D" id="3.40.50.300">
    <property type="entry name" value="P-loop containing nucleotide triphosphate hydrolases"/>
    <property type="match status" value="1"/>
</dbReference>
<dbReference type="InterPro" id="IPR003439">
    <property type="entry name" value="ABC_transporter-like_ATP-bd"/>
</dbReference>
<gene>
    <name evidence="14" type="ORF">BJ122_12051</name>
</gene>
<feature type="domain" description="ABC transporter" evidence="12">
    <location>
        <begin position="351"/>
        <end position="585"/>
    </location>
</feature>
<reference evidence="14 15" key="1">
    <citation type="submission" date="2018-06" db="EMBL/GenBank/DDBJ databases">
        <title>Genomic Encyclopedia of Archaeal and Bacterial Type Strains, Phase II (KMG-II): from individual species to whole genera.</title>
        <authorList>
            <person name="Goeker M."/>
        </authorList>
    </citation>
    <scope>NUCLEOTIDE SEQUENCE [LARGE SCALE GENOMIC DNA]</scope>
    <source>
        <strain evidence="14 15">JCM 11668</strain>
    </source>
</reference>
<dbReference type="Proteomes" id="UP000248148">
    <property type="component" value="Unassembled WGS sequence"/>
</dbReference>
<evidence type="ECO:0000256" key="1">
    <source>
        <dbReference type="ARBA" id="ARBA00004651"/>
    </source>
</evidence>
<evidence type="ECO:0000256" key="6">
    <source>
        <dbReference type="ARBA" id="ARBA00022840"/>
    </source>
</evidence>
<proteinExistence type="inferred from homology"/>
<keyword evidence="8 11" id="KW-0472">Membrane</keyword>
<comment type="subcellular location">
    <subcellularLocation>
        <location evidence="1">Cell membrane</location>
        <topology evidence="1">Multi-pass membrane protein</topology>
    </subcellularLocation>
</comment>
<feature type="transmembrane region" description="Helical" evidence="11">
    <location>
        <begin position="34"/>
        <end position="56"/>
    </location>
</feature>
<dbReference type="GO" id="GO:0015421">
    <property type="term" value="F:ABC-type oligopeptide transporter activity"/>
    <property type="evidence" value="ECO:0007669"/>
    <property type="project" value="TreeGrafter"/>
</dbReference>
<dbReference type="PROSITE" id="PS50929">
    <property type="entry name" value="ABC_TM1F"/>
    <property type="match status" value="1"/>
</dbReference>
<keyword evidence="15" id="KW-1185">Reference proteome</keyword>
<dbReference type="Pfam" id="PF00664">
    <property type="entry name" value="ABC_membrane"/>
    <property type="match status" value="1"/>
</dbReference>
<dbReference type="GO" id="GO:0005886">
    <property type="term" value="C:plasma membrane"/>
    <property type="evidence" value="ECO:0007669"/>
    <property type="project" value="UniProtKB-SubCell"/>
</dbReference>
<dbReference type="PROSITE" id="PS00211">
    <property type="entry name" value="ABC_TRANSPORTER_1"/>
    <property type="match status" value="1"/>
</dbReference>
<evidence type="ECO:0000259" key="13">
    <source>
        <dbReference type="PROSITE" id="PS50929"/>
    </source>
</evidence>
<dbReference type="InterPro" id="IPR003593">
    <property type="entry name" value="AAA+_ATPase"/>
</dbReference>
<keyword evidence="7 11" id="KW-1133">Transmembrane helix</keyword>
<feature type="transmembrane region" description="Helical" evidence="11">
    <location>
        <begin position="160"/>
        <end position="189"/>
    </location>
</feature>
<dbReference type="GO" id="GO:0005524">
    <property type="term" value="F:ATP binding"/>
    <property type="evidence" value="ECO:0007669"/>
    <property type="project" value="UniProtKB-KW"/>
</dbReference>
<dbReference type="PANTHER" id="PTHR43394:SF1">
    <property type="entry name" value="ATP-BINDING CASSETTE SUB-FAMILY B MEMBER 10, MITOCHONDRIAL"/>
    <property type="match status" value="1"/>
</dbReference>
<dbReference type="PROSITE" id="PS50893">
    <property type="entry name" value="ABC_TRANSPORTER_2"/>
    <property type="match status" value="1"/>
</dbReference>
<dbReference type="EMBL" id="QJTI01000020">
    <property type="protein sequence ID" value="PYF01568.1"/>
    <property type="molecule type" value="Genomic_DNA"/>
</dbReference>
<evidence type="ECO:0000256" key="2">
    <source>
        <dbReference type="ARBA" id="ARBA00005417"/>
    </source>
</evidence>
<feature type="transmembrane region" description="Helical" evidence="11">
    <location>
        <begin position="68"/>
        <end position="88"/>
    </location>
</feature>
<dbReference type="OrthoDB" id="9804259at2"/>
<dbReference type="InterPro" id="IPR017871">
    <property type="entry name" value="ABC_transporter-like_CS"/>
</dbReference>
<dbReference type="InterPro" id="IPR039421">
    <property type="entry name" value="Type_1_exporter"/>
</dbReference>
<keyword evidence="6 14" id="KW-0067">ATP-binding</keyword>
<evidence type="ECO:0000313" key="15">
    <source>
        <dbReference type="Proteomes" id="UP000248148"/>
    </source>
</evidence>
<feature type="domain" description="ABC transmembrane type-1" evidence="13">
    <location>
        <begin position="35"/>
        <end position="317"/>
    </location>
</feature>
<dbReference type="Gene3D" id="1.20.1560.10">
    <property type="entry name" value="ABC transporter type 1, transmembrane domain"/>
    <property type="match status" value="1"/>
</dbReference>
<dbReference type="AlphaFoldDB" id="A0A318TEG9"/>
<evidence type="ECO:0000256" key="10">
    <source>
        <dbReference type="ARBA" id="ARBA00024725"/>
    </source>
</evidence>
<feature type="transmembrane region" description="Helical" evidence="11">
    <location>
        <begin position="131"/>
        <end position="154"/>
    </location>
</feature>
<keyword evidence="4 11" id="KW-0812">Transmembrane</keyword>
<comment type="similarity">
    <text evidence="2">Belongs to the ABC transporter superfamily.</text>
</comment>
<dbReference type="SUPFAM" id="SSF90123">
    <property type="entry name" value="ABC transporter transmembrane region"/>
    <property type="match status" value="1"/>
</dbReference>
<dbReference type="InterPro" id="IPR027417">
    <property type="entry name" value="P-loop_NTPase"/>
</dbReference>
<sequence length="600" mass="65149">MTDTPRKLTDDPYGAAILIRRLVMEQGALYWRRYLVAFILMGVAAGATALSAYLLGEVINKAYVDRNVHGIAMLSIATIVIFTAKGAATYGHTVILSQISNAILARNQRQLFAKLMRESIGFFSDRHSSEFLARLSAGATSVTQVLSLLINAVGRDLLSLIALVTVMVIQDPFMALFGFLIAPPALLIIRKLVRRIKGLAHQQFTGNADILETMQESLQGIRTVKAFTLEDTMRARIDANIAAVQQTADKMAKVSNRSSPLMETLGGVAIASCLMYAGYRVVATGATPGQFFSFLTAFLLAYEPAKRLARLNIELNSSLVGARKLLEIIDAPASEPDDSDKPALRLSEARVEMRDVGFAYRTDEPVLKNMSFVAEPGKVTALVGPSGGGKSTVLSLLLRLYEVRSGTITIDGQPIADVSRQSLRQQTAYVGQDVYLFRDTIRANIAFGKPGASDDEIIAAAKAAYAHDFIMSFPHGYDTPVGEHGAQLSGGQRQRIAIARALVKNAPIILLDEATAALDSESERLVQAAIDHLCQNRTTIVIAHRLHTITHADAILVVEGGEIVERGRHDDLLQRNGRYASFFRLQQHNATPLAPQAAAV</sequence>
<keyword evidence="3" id="KW-0813">Transport</keyword>
<comment type="function">
    <text evidence="10">Part of an ABC transporter complex. Transmembrane domains (TMD) form a pore in the inner membrane and the ATP-binding domain (NBD) is responsible for energy generation.</text>
</comment>
<organism evidence="14 15">
    <name type="scientific">Rhodopseudomonas faecalis</name>
    <dbReference type="NCBI Taxonomy" id="99655"/>
    <lineage>
        <taxon>Bacteria</taxon>
        <taxon>Pseudomonadati</taxon>
        <taxon>Pseudomonadota</taxon>
        <taxon>Alphaproteobacteria</taxon>
        <taxon>Hyphomicrobiales</taxon>
        <taxon>Nitrobacteraceae</taxon>
        <taxon>Rhodopseudomonas</taxon>
    </lineage>
</organism>
<evidence type="ECO:0000256" key="5">
    <source>
        <dbReference type="ARBA" id="ARBA00022741"/>
    </source>
</evidence>
<evidence type="ECO:0000256" key="3">
    <source>
        <dbReference type="ARBA" id="ARBA00022597"/>
    </source>
</evidence>
<dbReference type="FunFam" id="3.40.50.300:FF:000218">
    <property type="entry name" value="Multidrug ABC transporter ATP-binding protein"/>
    <property type="match status" value="1"/>
</dbReference>
<protein>
    <submittedName>
        <fullName evidence="14">ATP-binding cassette subfamily B protein</fullName>
    </submittedName>
</protein>
<evidence type="ECO:0000256" key="9">
    <source>
        <dbReference type="ARBA" id="ARBA00024722"/>
    </source>
</evidence>
<keyword evidence="5" id="KW-0547">Nucleotide-binding</keyword>
<dbReference type="CDD" id="cd18552">
    <property type="entry name" value="ABC_6TM_MsbA_like"/>
    <property type="match status" value="1"/>
</dbReference>
<dbReference type="RefSeq" id="WP_110781925.1">
    <property type="nucleotide sequence ID" value="NZ_QJTI01000020.1"/>
</dbReference>
<dbReference type="Pfam" id="PF00005">
    <property type="entry name" value="ABC_tran"/>
    <property type="match status" value="1"/>
</dbReference>
<name>A0A318TEG9_9BRAD</name>
<dbReference type="InterPro" id="IPR036640">
    <property type="entry name" value="ABC1_TM_sf"/>
</dbReference>